<dbReference type="AlphaFoldDB" id="A0A7M4EBR2"/>
<evidence type="ECO:0000256" key="10">
    <source>
        <dbReference type="ARBA" id="ARBA00022837"/>
    </source>
</evidence>
<keyword evidence="12 19" id="KW-1133">Transmembrane helix</keyword>
<evidence type="ECO:0000313" key="22">
    <source>
        <dbReference type="Proteomes" id="UP000594220"/>
    </source>
</evidence>
<dbReference type="Ensembl" id="ENSCPRT00005008661.1">
    <property type="protein sequence ID" value="ENSCPRP00005007398.1"/>
    <property type="gene ID" value="ENSCPRG00005005229.1"/>
</dbReference>
<dbReference type="Gene3D" id="4.10.900.10">
    <property type="entry name" value="TCF3-CBD (Catenin binding domain)"/>
    <property type="match status" value="1"/>
</dbReference>
<dbReference type="GO" id="GO:0008013">
    <property type="term" value="F:beta-catenin binding"/>
    <property type="evidence" value="ECO:0007669"/>
    <property type="project" value="Ensembl"/>
</dbReference>
<keyword evidence="14" id="KW-0325">Glycoprotein</keyword>
<dbReference type="GO" id="GO:0005178">
    <property type="term" value="F:integrin binding"/>
    <property type="evidence" value="ECO:0007669"/>
    <property type="project" value="Ensembl"/>
</dbReference>
<reference evidence="21" key="2">
    <citation type="submission" date="2025-09" db="UniProtKB">
        <authorList>
            <consortium name="Ensembl"/>
        </authorList>
    </citation>
    <scope>IDENTIFICATION</scope>
</reference>
<dbReference type="FunFam" id="2.60.40.60:FF:000095">
    <property type="entry name" value="Cadherin 13"/>
    <property type="match status" value="1"/>
</dbReference>
<keyword evidence="5" id="KW-0165">Cleavage on pair of basic residues</keyword>
<dbReference type="Pfam" id="PF00028">
    <property type="entry name" value="Cadherin"/>
    <property type="match status" value="3"/>
</dbReference>
<dbReference type="InterPro" id="IPR002126">
    <property type="entry name" value="Cadherin-like_dom"/>
</dbReference>
<feature type="domain" description="Cadherin" evidence="20">
    <location>
        <begin position="281"/>
        <end position="401"/>
    </location>
</feature>
<keyword evidence="11" id="KW-0130">Cell adhesion</keyword>
<evidence type="ECO:0000256" key="1">
    <source>
        <dbReference type="ARBA" id="ARBA00004251"/>
    </source>
</evidence>
<evidence type="ECO:0000256" key="16">
    <source>
        <dbReference type="ARBA" id="ARBA00062925"/>
    </source>
</evidence>
<keyword evidence="7" id="KW-0479">Metal-binding</keyword>
<evidence type="ECO:0000256" key="6">
    <source>
        <dbReference type="ARBA" id="ARBA00022692"/>
    </source>
</evidence>
<dbReference type="InterPro" id="IPR039808">
    <property type="entry name" value="Cadherin"/>
</dbReference>
<dbReference type="PRINTS" id="PR00205">
    <property type="entry name" value="CADHERIN"/>
</dbReference>
<gene>
    <name evidence="21" type="primary">CDH26</name>
</gene>
<name>A0A7M4EBR2_CROPO</name>
<evidence type="ECO:0000256" key="15">
    <source>
        <dbReference type="ARBA" id="ARBA00059993"/>
    </source>
</evidence>
<dbReference type="Gene3D" id="2.60.40.60">
    <property type="entry name" value="Cadherins"/>
    <property type="match status" value="5"/>
</dbReference>
<evidence type="ECO:0000256" key="19">
    <source>
        <dbReference type="SAM" id="Phobius"/>
    </source>
</evidence>
<evidence type="ECO:0000256" key="4">
    <source>
        <dbReference type="ARBA" id="ARBA00022490"/>
    </source>
</evidence>
<dbReference type="FunFam" id="2.60.40.60:FF:000158">
    <property type="entry name" value="Dachsous cadherin-related 1"/>
    <property type="match status" value="1"/>
</dbReference>
<comment type="subunit">
    <text evidence="16">Homodimer. Component of a cadherin:catenin adhesion complex composed of at least of CDH26, beta-catenin/CTNNB1, alpha-catenin/CTNNA1 and p120 catenin/CTNND1.</text>
</comment>
<feature type="domain" description="Cadherin" evidence="20">
    <location>
        <begin position="93"/>
        <end position="169"/>
    </location>
</feature>
<feature type="domain" description="Cadherin" evidence="20">
    <location>
        <begin position="412"/>
        <end position="508"/>
    </location>
</feature>
<evidence type="ECO:0000256" key="9">
    <source>
        <dbReference type="ARBA" id="ARBA00022737"/>
    </source>
</evidence>
<sequence>MKSESFQVLSAYWGLNGEVVTCASSLPYEKEDVTRELTNEAPELYRSDSLRPLWRTKRAWVITTMELQEEDKGPFPKLAGELFNNNSIHHFAKYLISGPGVDLYPDIGLFTIKDDAYGHVYVHRSIDRERNSSFLIRFDVINKKTGEKVDTSLFFRIKIKDINDNAPEFPMAEYNVTIKENHSADEPVLQMTAFDKDEERTDNSRVAYYLTKQTPLSDEPRFTIDPTSGLIHISGCLDYAAASSFQLLIEARDHGSPQMSSTAIVNVVVEDSESNYLPVFLKEKYELQIPEGKEEAGVLRLQVKDPDSPNTPAWRAKYTIVQGNEKEEFMIETDPETNDGILSVIKPLDYEGAIQRRLVISVVNEQPFFTCNASKKWSHPVTPTTASVSVNIVDRNDAPRFDPSKLILQKDEGVKPGTKLGKYTAVDSDVVPNKIEYRLVHDPAGWVNVDKNTGLVTAVKELDRESPYVNNSLYSIIVHAVDDGIPPQTGTGTILLYLSDINDNKPKLVAPFLEVCDQEGNITLVIKAEDKDLDPYSGPFIFELADNSETVKHNWKLGRQFGDSAELLMLRSLSPGDYLVPLKILDRQGFSETEILNIRLCLCLDGQTCPGQIVEPMKVRFGSGAIVAVLATLLLLLLVTCVLLWCTCASRSKERKVYPPFVEGVQTLMNYNAEGGSSWSQANPDAVDHAMQPILHTEIRGGKQIVQVGNTVSLSTPTTLTQRHYDLGSSGIPYSRSDASFGRLLNRITETVGEMLNEKLFHISDLEDNVIMYQPHVYGEEGELDRYSSCMSIPVTDDELPVDFLNTLGPKFTALEEICQKGFQL</sequence>
<dbReference type="GO" id="GO:0005737">
    <property type="term" value="C:cytoplasm"/>
    <property type="evidence" value="ECO:0007669"/>
    <property type="project" value="UniProtKB-SubCell"/>
</dbReference>
<evidence type="ECO:0000256" key="12">
    <source>
        <dbReference type="ARBA" id="ARBA00022989"/>
    </source>
</evidence>
<dbReference type="GO" id="GO:0016477">
    <property type="term" value="P:cell migration"/>
    <property type="evidence" value="ECO:0007669"/>
    <property type="project" value="TreeGrafter"/>
</dbReference>
<dbReference type="PANTHER" id="PTHR24027:SF78">
    <property type="entry name" value="CADHERIN-LIKE PROTEIN 26"/>
    <property type="match status" value="1"/>
</dbReference>
<keyword evidence="9" id="KW-0677">Repeat</keyword>
<dbReference type="PANTHER" id="PTHR24027">
    <property type="entry name" value="CADHERIN-23"/>
    <property type="match status" value="1"/>
</dbReference>
<comment type="function">
    <text evidence="15">Cadherins are calcium-dependent cell adhesion proteins. They preferentially interact with themselves in a homophilic manner in connecting cells; cadherins may thus contribute to the sorting of heterogeneous cell types. Ligand for integrins alpha-E/beta-7, ITGAE:ITGAB7, alpha-4/beta-7, ITGA4:ITGAB7 and alpha-4/beta-1, ITGA4:ITGAB1 through which modulates CD4(+) T cells activation.</text>
</comment>
<dbReference type="GO" id="GO:0015630">
    <property type="term" value="C:microtubule cytoskeleton"/>
    <property type="evidence" value="ECO:0007669"/>
    <property type="project" value="Ensembl"/>
</dbReference>
<dbReference type="GO" id="GO:0007043">
    <property type="term" value="P:cell-cell junction assembly"/>
    <property type="evidence" value="ECO:0007669"/>
    <property type="project" value="TreeGrafter"/>
</dbReference>
<comment type="subcellular location">
    <subcellularLocation>
        <location evidence="1">Cell membrane</location>
        <topology evidence="1">Single-pass type I membrane protein</topology>
    </subcellularLocation>
    <subcellularLocation>
        <location evidence="2">Cytoplasm</location>
    </subcellularLocation>
</comment>
<keyword evidence="6 19" id="KW-0812">Transmembrane</keyword>
<evidence type="ECO:0000256" key="14">
    <source>
        <dbReference type="ARBA" id="ARBA00023180"/>
    </source>
</evidence>
<evidence type="ECO:0000256" key="13">
    <source>
        <dbReference type="ARBA" id="ARBA00023136"/>
    </source>
</evidence>
<evidence type="ECO:0000256" key="2">
    <source>
        <dbReference type="ARBA" id="ARBA00004496"/>
    </source>
</evidence>
<keyword evidence="10 18" id="KW-0106">Calcium</keyword>
<feature type="transmembrane region" description="Helical" evidence="19">
    <location>
        <begin position="625"/>
        <end position="646"/>
    </location>
</feature>
<evidence type="ECO:0000256" key="7">
    <source>
        <dbReference type="ARBA" id="ARBA00022723"/>
    </source>
</evidence>
<dbReference type="GO" id="GO:0070097">
    <property type="term" value="F:delta-catenin binding"/>
    <property type="evidence" value="ECO:0007669"/>
    <property type="project" value="Ensembl"/>
</dbReference>
<evidence type="ECO:0000256" key="17">
    <source>
        <dbReference type="ARBA" id="ARBA00069031"/>
    </source>
</evidence>
<dbReference type="GO" id="GO:0009986">
    <property type="term" value="C:cell surface"/>
    <property type="evidence" value="ECO:0007669"/>
    <property type="project" value="UniProtKB-ARBA"/>
</dbReference>
<dbReference type="GO" id="GO:0016342">
    <property type="term" value="C:catenin complex"/>
    <property type="evidence" value="ECO:0007669"/>
    <property type="project" value="TreeGrafter"/>
</dbReference>
<keyword evidence="13 19" id="KW-0472">Membrane</keyword>
<dbReference type="GO" id="GO:0005509">
    <property type="term" value="F:calcium ion binding"/>
    <property type="evidence" value="ECO:0007669"/>
    <property type="project" value="UniProtKB-UniRule"/>
</dbReference>
<dbReference type="SUPFAM" id="SSF49313">
    <property type="entry name" value="Cadherin-like"/>
    <property type="match status" value="5"/>
</dbReference>
<dbReference type="GO" id="GO:0034332">
    <property type="term" value="P:adherens junction organization"/>
    <property type="evidence" value="ECO:0007669"/>
    <property type="project" value="TreeGrafter"/>
</dbReference>
<feature type="domain" description="Cadherin" evidence="20">
    <location>
        <begin position="170"/>
        <end position="280"/>
    </location>
</feature>
<evidence type="ECO:0000256" key="5">
    <source>
        <dbReference type="ARBA" id="ARBA00022685"/>
    </source>
</evidence>
<keyword evidence="4" id="KW-0963">Cytoplasm</keyword>
<dbReference type="OMA" id="MRSGSHP"/>
<dbReference type="GO" id="GO:0005912">
    <property type="term" value="C:adherens junction"/>
    <property type="evidence" value="ECO:0007669"/>
    <property type="project" value="TreeGrafter"/>
</dbReference>
<dbReference type="GO" id="GO:0045296">
    <property type="term" value="F:cadherin binding"/>
    <property type="evidence" value="ECO:0007669"/>
    <property type="project" value="TreeGrafter"/>
</dbReference>
<dbReference type="GO" id="GO:0035710">
    <property type="term" value="P:CD4-positive, alpha-beta T cell activation"/>
    <property type="evidence" value="ECO:0007669"/>
    <property type="project" value="Ensembl"/>
</dbReference>
<dbReference type="InterPro" id="IPR020894">
    <property type="entry name" value="Cadherin_CS"/>
</dbReference>
<evidence type="ECO:0000256" key="8">
    <source>
        <dbReference type="ARBA" id="ARBA00022729"/>
    </source>
</evidence>
<dbReference type="SMART" id="SM00112">
    <property type="entry name" value="CA"/>
    <property type="match status" value="4"/>
</dbReference>
<accession>A0A7M4EBR2</accession>
<dbReference type="InterPro" id="IPR027397">
    <property type="entry name" value="Catenin-bd_sf"/>
</dbReference>
<dbReference type="PROSITE" id="PS50268">
    <property type="entry name" value="CADHERIN_2"/>
    <property type="match status" value="4"/>
</dbReference>
<evidence type="ECO:0000256" key="18">
    <source>
        <dbReference type="PROSITE-ProRule" id="PRU00043"/>
    </source>
</evidence>
<dbReference type="Proteomes" id="UP000594220">
    <property type="component" value="Unplaced"/>
</dbReference>
<dbReference type="FunFam" id="2.60.40.60:FF:000011">
    <property type="entry name" value="Cadherin 1"/>
    <property type="match status" value="1"/>
</dbReference>
<dbReference type="FunFam" id="2.60.40.60:FF:000031">
    <property type="entry name" value="Cadherin 3"/>
    <property type="match status" value="1"/>
</dbReference>
<dbReference type="InterPro" id="IPR015919">
    <property type="entry name" value="Cadherin-like_sf"/>
</dbReference>
<evidence type="ECO:0000256" key="3">
    <source>
        <dbReference type="ARBA" id="ARBA00022475"/>
    </source>
</evidence>
<dbReference type="GO" id="GO:0007156">
    <property type="term" value="P:homophilic cell adhesion via plasma membrane adhesion molecules"/>
    <property type="evidence" value="ECO:0007669"/>
    <property type="project" value="InterPro"/>
</dbReference>
<keyword evidence="22" id="KW-1185">Reference proteome</keyword>
<evidence type="ECO:0000256" key="11">
    <source>
        <dbReference type="ARBA" id="ARBA00022889"/>
    </source>
</evidence>
<reference evidence="21" key="1">
    <citation type="submission" date="2025-08" db="UniProtKB">
        <authorList>
            <consortium name="Ensembl"/>
        </authorList>
    </citation>
    <scope>IDENTIFICATION</scope>
</reference>
<dbReference type="GO" id="GO:0000902">
    <property type="term" value="P:cell morphogenesis"/>
    <property type="evidence" value="ECO:0007669"/>
    <property type="project" value="TreeGrafter"/>
</dbReference>
<keyword evidence="3" id="KW-1003">Cell membrane</keyword>
<dbReference type="GO" id="GO:0044331">
    <property type="term" value="P:cell-cell adhesion mediated by cadherin"/>
    <property type="evidence" value="ECO:0007669"/>
    <property type="project" value="TreeGrafter"/>
</dbReference>
<dbReference type="CDD" id="cd11304">
    <property type="entry name" value="Cadherin_repeat"/>
    <property type="match status" value="3"/>
</dbReference>
<dbReference type="GO" id="GO:0016339">
    <property type="term" value="P:calcium-dependent cell-cell adhesion via plasma membrane cell adhesion molecules"/>
    <property type="evidence" value="ECO:0007669"/>
    <property type="project" value="TreeGrafter"/>
</dbReference>
<protein>
    <recommendedName>
        <fullName evidence="17">Cadherin-like protein 26</fullName>
    </recommendedName>
</protein>
<keyword evidence="8" id="KW-0732">Signal</keyword>
<proteinExistence type="predicted"/>
<dbReference type="PROSITE" id="PS00232">
    <property type="entry name" value="CADHERIN_1"/>
    <property type="match status" value="2"/>
</dbReference>
<evidence type="ECO:0000313" key="21">
    <source>
        <dbReference type="Ensembl" id="ENSCPRP00005007398.1"/>
    </source>
</evidence>
<dbReference type="GeneTree" id="ENSGT00940000161589"/>
<dbReference type="FunFam" id="2.60.40.60:FF:000019">
    <property type="entry name" value="Cadherin 2"/>
    <property type="match status" value="1"/>
</dbReference>
<evidence type="ECO:0000259" key="20">
    <source>
        <dbReference type="PROSITE" id="PS50268"/>
    </source>
</evidence>
<organism evidence="21 22">
    <name type="scientific">Crocodylus porosus</name>
    <name type="common">Saltwater crocodile</name>
    <name type="synonym">Estuarine crocodile</name>
    <dbReference type="NCBI Taxonomy" id="8502"/>
    <lineage>
        <taxon>Eukaryota</taxon>
        <taxon>Metazoa</taxon>
        <taxon>Chordata</taxon>
        <taxon>Craniata</taxon>
        <taxon>Vertebrata</taxon>
        <taxon>Euteleostomi</taxon>
        <taxon>Archelosauria</taxon>
        <taxon>Archosauria</taxon>
        <taxon>Crocodylia</taxon>
        <taxon>Longirostres</taxon>
        <taxon>Crocodylidae</taxon>
        <taxon>Crocodylus</taxon>
    </lineage>
</organism>
<dbReference type="GO" id="GO:0045294">
    <property type="term" value="F:alpha-catenin binding"/>
    <property type="evidence" value="ECO:0007669"/>
    <property type="project" value="Ensembl"/>
</dbReference>